<feature type="non-terminal residue" evidence="1">
    <location>
        <position position="1"/>
    </location>
</feature>
<keyword evidence="2" id="KW-1185">Reference proteome</keyword>
<protein>
    <submittedName>
        <fullName evidence="1">Uncharacterized protein</fullName>
    </submittedName>
</protein>
<evidence type="ECO:0000313" key="1">
    <source>
        <dbReference type="EMBL" id="KAL0200004.1"/>
    </source>
</evidence>
<proteinExistence type="predicted"/>
<accession>A0ABD0RNG4</accession>
<dbReference type="Proteomes" id="UP001529510">
    <property type="component" value="Unassembled WGS sequence"/>
</dbReference>
<gene>
    <name evidence="1" type="ORF">M9458_003191</name>
</gene>
<feature type="non-terminal residue" evidence="1">
    <location>
        <position position="53"/>
    </location>
</feature>
<reference evidence="1 2" key="1">
    <citation type="submission" date="2024-05" db="EMBL/GenBank/DDBJ databases">
        <title>Genome sequencing and assembly of Indian major carp, Cirrhinus mrigala (Hamilton, 1822).</title>
        <authorList>
            <person name="Mohindra V."/>
            <person name="Chowdhury L.M."/>
            <person name="Lal K."/>
            <person name="Jena J.K."/>
        </authorList>
    </citation>
    <scope>NUCLEOTIDE SEQUENCE [LARGE SCALE GENOMIC DNA]</scope>
    <source>
        <strain evidence="1">CM1030</strain>
        <tissue evidence="1">Blood</tissue>
    </source>
</reference>
<dbReference type="EMBL" id="JAMKFB020000002">
    <property type="protein sequence ID" value="KAL0200004.1"/>
    <property type="molecule type" value="Genomic_DNA"/>
</dbReference>
<evidence type="ECO:0000313" key="2">
    <source>
        <dbReference type="Proteomes" id="UP001529510"/>
    </source>
</evidence>
<organism evidence="1 2">
    <name type="scientific">Cirrhinus mrigala</name>
    <name type="common">Mrigala</name>
    <dbReference type="NCBI Taxonomy" id="683832"/>
    <lineage>
        <taxon>Eukaryota</taxon>
        <taxon>Metazoa</taxon>
        <taxon>Chordata</taxon>
        <taxon>Craniata</taxon>
        <taxon>Vertebrata</taxon>
        <taxon>Euteleostomi</taxon>
        <taxon>Actinopterygii</taxon>
        <taxon>Neopterygii</taxon>
        <taxon>Teleostei</taxon>
        <taxon>Ostariophysi</taxon>
        <taxon>Cypriniformes</taxon>
        <taxon>Cyprinidae</taxon>
        <taxon>Labeoninae</taxon>
        <taxon>Labeonini</taxon>
        <taxon>Cirrhinus</taxon>
    </lineage>
</organism>
<comment type="caution">
    <text evidence="1">The sequence shown here is derived from an EMBL/GenBank/DDBJ whole genome shotgun (WGS) entry which is preliminary data.</text>
</comment>
<sequence length="53" mass="6101">CVRLCGHVPEERLQHPHRLQALHVHLCCHCSAALQGKVLLLYRRIDGHAKRMP</sequence>
<name>A0ABD0RNG4_CIRMR</name>
<dbReference type="AlphaFoldDB" id="A0ABD0RNG4"/>